<dbReference type="OrthoDB" id="676285at2759"/>
<keyword evidence="5" id="KW-1185">Reference proteome</keyword>
<dbReference type="SUPFAM" id="SSF57756">
    <property type="entry name" value="Retrovirus zinc finger-like domains"/>
    <property type="match status" value="1"/>
</dbReference>
<dbReference type="PANTHER" id="PTHR35317:SF38">
    <property type="entry name" value="RNA-DIRECTED DNA POLYMERASE"/>
    <property type="match status" value="1"/>
</dbReference>
<dbReference type="Pfam" id="PF00098">
    <property type="entry name" value="zf-CCHC"/>
    <property type="match status" value="1"/>
</dbReference>
<dbReference type="EMBL" id="JAGGNH010000004">
    <property type="protein sequence ID" value="KAJ0975708.1"/>
    <property type="molecule type" value="Genomic_DNA"/>
</dbReference>
<feature type="region of interest" description="Disordered" evidence="2">
    <location>
        <begin position="227"/>
        <end position="273"/>
    </location>
</feature>
<accession>A0A9D5HGT1</accession>
<sequence>MSGSGLSGINDAMLRWPAKKSASVSLQYPMLSKTNYATWALKMKACLRAQGAWEAVEPKDASTRVEEKKDQMAVAAIYQAVPEDVLLMLAEKETAKEAWQTLKTMYLGAERVKKAKAQTLKTEFEIIRMKELETIDDFAIRLTGVVNQIRGLGETLKESVVVEKLLCAVPPRLVSIVSTIEQFGDLDTIIEEVVGRLKAHEERRRIAGGEGNEHVLLTRAEWKAKEKESGKFFPSSSSKGRGRGGGRSQGRERGRGHSGGRGEDGHDSEQSTKKFDKKKVKCYNCNHMGHFASECRSKKKDDRAYVAEKEDDDPSLLMAEAYALAQVTQEPTMRVMLNEERVLLETGTRYESDSWYLDTGASNHMTGNK</sequence>
<dbReference type="Pfam" id="PF14223">
    <property type="entry name" value="Retrotran_gag_2"/>
    <property type="match status" value="1"/>
</dbReference>
<dbReference type="AlphaFoldDB" id="A0A9D5HGT1"/>
<gene>
    <name evidence="4" type="ORF">J5N97_017673</name>
</gene>
<dbReference type="InterPro" id="IPR036875">
    <property type="entry name" value="Znf_CCHC_sf"/>
</dbReference>
<evidence type="ECO:0000313" key="4">
    <source>
        <dbReference type="EMBL" id="KAJ0975708.1"/>
    </source>
</evidence>
<keyword evidence="1" id="KW-0862">Zinc</keyword>
<dbReference type="PROSITE" id="PS50158">
    <property type="entry name" value="ZF_CCHC"/>
    <property type="match status" value="1"/>
</dbReference>
<reference evidence="4" key="1">
    <citation type="submission" date="2021-03" db="EMBL/GenBank/DDBJ databases">
        <authorList>
            <person name="Li Z."/>
            <person name="Yang C."/>
        </authorList>
    </citation>
    <scope>NUCLEOTIDE SEQUENCE</scope>
    <source>
        <strain evidence="4">Dzin_1.0</strain>
        <tissue evidence="4">Leaf</tissue>
    </source>
</reference>
<protein>
    <recommendedName>
        <fullName evidence="3">CCHC-type domain-containing protein</fullName>
    </recommendedName>
</protein>
<keyword evidence="1" id="KW-0863">Zinc-finger</keyword>
<proteinExistence type="predicted"/>
<feature type="compositionally biased region" description="Basic and acidic residues" evidence="2">
    <location>
        <begin position="249"/>
        <end position="273"/>
    </location>
</feature>
<evidence type="ECO:0000256" key="1">
    <source>
        <dbReference type="PROSITE-ProRule" id="PRU00047"/>
    </source>
</evidence>
<dbReference type="Gene3D" id="4.10.60.10">
    <property type="entry name" value="Zinc finger, CCHC-type"/>
    <property type="match status" value="1"/>
</dbReference>
<evidence type="ECO:0000259" key="3">
    <source>
        <dbReference type="PROSITE" id="PS50158"/>
    </source>
</evidence>
<name>A0A9D5HGT1_9LILI</name>
<dbReference type="GO" id="GO:0003676">
    <property type="term" value="F:nucleic acid binding"/>
    <property type="evidence" value="ECO:0007669"/>
    <property type="project" value="InterPro"/>
</dbReference>
<dbReference type="InterPro" id="IPR001878">
    <property type="entry name" value="Znf_CCHC"/>
</dbReference>
<dbReference type="Proteomes" id="UP001085076">
    <property type="component" value="Miscellaneous, Linkage group lg04"/>
</dbReference>
<dbReference type="GO" id="GO:0008270">
    <property type="term" value="F:zinc ion binding"/>
    <property type="evidence" value="ECO:0007669"/>
    <property type="project" value="UniProtKB-KW"/>
</dbReference>
<keyword evidence="1" id="KW-0479">Metal-binding</keyword>
<evidence type="ECO:0000313" key="5">
    <source>
        <dbReference type="Proteomes" id="UP001085076"/>
    </source>
</evidence>
<comment type="caution">
    <text evidence="4">The sequence shown here is derived from an EMBL/GenBank/DDBJ whole genome shotgun (WGS) entry which is preliminary data.</text>
</comment>
<dbReference type="PANTHER" id="PTHR35317">
    <property type="entry name" value="OS04G0629600 PROTEIN"/>
    <property type="match status" value="1"/>
</dbReference>
<reference evidence="4" key="2">
    <citation type="journal article" date="2022" name="Hortic Res">
        <title>The genome of Dioscorea zingiberensis sheds light on the biosynthesis, origin and evolution of the medicinally important diosgenin saponins.</title>
        <authorList>
            <person name="Li Y."/>
            <person name="Tan C."/>
            <person name="Li Z."/>
            <person name="Guo J."/>
            <person name="Li S."/>
            <person name="Chen X."/>
            <person name="Wang C."/>
            <person name="Dai X."/>
            <person name="Yang H."/>
            <person name="Song W."/>
            <person name="Hou L."/>
            <person name="Xu J."/>
            <person name="Tong Z."/>
            <person name="Xu A."/>
            <person name="Yuan X."/>
            <person name="Wang W."/>
            <person name="Yang Q."/>
            <person name="Chen L."/>
            <person name="Sun Z."/>
            <person name="Wang K."/>
            <person name="Pan B."/>
            <person name="Chen J."/>
            <person name="Bao Y."/>
            <person name="Liu F."/>
            <person name="Qi X."/>
            <person name="Gang D.R."/>
            <person name="Wen J."/>
            <person name="Li J."/>
        </authorList>
    </citation>
    <scope>NUCLEOTIDE SEQUENCE</scope>
    <source>
        <strain evidence="4">Dzin_1.0</strain>
    </source>
</reference>
<evidence type="ECO:0000256" key="2">
    <source>
        <dbReference type="SAM" id="MobiDB-lite"/>
    </source>
</evidence>
<feature type="domain" description="CCHC-type" evidence="3">
    <location>
        <begin position="281"/>
        <end position="297"/>
    </location>
</feature>
<organism evidence="4 5">
    <name type="scientific">Dioscorea zingiberensis</name>
    <dbReference type="NCBI Taxonomy" id="325984"/>
    <lineage>
        <taxon>Eukaryota</taxon>
        <taxon>Viridiplantae</taxon>
        <taxon>Streptophyta</taxon>
        <taxon>Embryophyta</taxon>
        <taxon>Tracheophyta</taxon>
        <taxon>Spermatophyta</taxon>
        <taxon>Magnoliopsida</taxon>
        <taxon>Liliopsida</taxon>
        <taxon>Dioscoreales</taxon>
        <taxon>Dioscoreaceae</taxon>
        <taxon>Dioscorea</taxon>
    </lineage>
</organism>
<dbReference type="SMART" id="SM00343">
    <property type="entry name" value="ZnF_C2HC"/>
    <property type="match status" value="1"/>
</dbReference>